<evidence type="ECO:0000313" key="9">
    <source>
        <dbReference type="RefSeq" id="XP_020643500.2"/>
    </source>
</evidence>
<gene>
    <name evidence="9" type="primary">LOC110076032</name>
</gene>
<dbReference type="RefSeq" id="XP_020643500.2">
    <property type="nucleotide sequence ID" value="XM_020787841.2"/>
</dbReference>
<dbReference type="PANTHER" id="PTHR24369">
    <property type="entry name" value="ANTIGEN BSP, PUTATIVE-RELATED"/>
    <property type="match status" value="1"/>
</dbReference>
<dbReference type="SMART" id="SM00365">
    <property type="entry name" value="LRR_SD22"/>
    <property type="match status" value="5"/>
</dbReference>
<keyword evidence="5" id="KW-1133">Transmembrane helix</keyword>
<keyword evidence="3" id="KW-0677">Repeat</keyword>
<evidence type="ECO:0000313" key="8">
    <source>
        <dbReference type="Proteomes" id="UP001652642"/>
    </source>
</evidence>
<evidence type="ECO:0000256" key="2">
    <source>
        <dbReference type="ARBA" id="ARBA00022729"/>
    </source>
</evidence>
<evidence type="ECO:0000256" key="1">
    <source>
        <dbReference type="ARBA" id="ARBA00022614"/>
    </source>
</evidence>
<feature type="signal peptide" evidence="6">
    <location>
        <begin position="1"/>
        <end position="28"/>
    </location>
</feature>
<feature type="transmembrane region" description="Helical" evidence="5">
    <location>
        <begin position="537"/>
        <end position="559"/>
    </location>
</feature>
<keyword evidence="1" id="KW-0433">Leucine-rich repeat</keyword>
<accession>A0A6J0T967</accession>
<dbReference type="PROSITE" id="PS50853">
    <property type="entry name" value="FN3"/>
    <property type="match status" value="1"/>
</dbReference>
<evidence type="ECO:0000256" key="4">
    <source>
        <dbReference type="ARBA" id="ARBA00023157"/>
    </source>
</evidence>
<dbReference type="Proteomes" id="UP001652642">
    <property type="component" value="Chromosome 5"/>
</dbReference>
<name>A0A6J0T967_9SAUR</name>
<keyword evidence="2 6" id="KW-0732">Signal</keyword>
<dbReference type="SMART" id="SM00364">
    <property type="entry name" value="LRR_BAC"/>
    <property type="match status" value="7"/>
</dbReference>
<dbReference type="CDD" id="cd00063">
    <property type="entry name" value="FN3"/>
    <property type="match status" value="1"/>
</dbReference>
<dbReference type="InParanoid" id="A0A6J0T967"/>
<keyword evidence="8" id="KW-1185">Reference proteome</keyword>
<evidence type="ECO:0000256" key="3">
    <source>
        <dbReference type="ARBA" id="ARBA00022737"/>
    </source>
</evidence>
<keyword evidence="4" id="KW-1015">Disulfide bond</keyword>
<organism evidence="8 9">
    <name type="scientific">Pogona vitticeps</name>
    <name type="common">central bearded dragon</name>
    <dbReference type="NCBI Taxonomy" id="103695"/>
    <lineage>
        <taxon>Eukaryota</taxon>
        <taxon>Metazoa</taxon>
        <taxon>Chordata</taxon>
        <taxon>Craniata</taxon>
        <taxon>Vertebrata</taxon>
        <taxon>Euteleostomi</taxon>
        <taxon>Lepidosauria</taxon>
        <taxon>Squamata</taxon>
        <taxon>Bifurcata</taxon>
        <taxon>Unidentata</taxon>
        <taxon>Episquamata</taxon>
        <taxon>Toxicofera</taxon>
        <taxon>Iguania</taxon>
        <taxon>Acrodonta</taxon>
        <taxon>Agamidae</taxon>
        <taxon>Amphibolurinae</taxon>
        <taxon>Pogona</taxon>
    </lineage>
</organism>
<dbReference type="SUPFAM" id="SSF52058">
    <property type="entry name" value="L domain-like"/>
    <property type="match status" value="1"/>
</dbReference>
<dbReference type="AlphaFoldDB" id="A0A6J0T967"/>
<feature type="domain" description="Fibronectin type-III" evidence="7">
    <location>
        <begin position="437"/>
        <end position="529"/>
    </location>
</feature>
<dbReference type="SMART" id="SM00369">
    <property type="entry name" value="LRR_TYP"/>
    <property type="match status" value="8"/>
</dbReference>
<dbReference type="InterPro" id="IPR036116">
    <property type="entry name" value="FN3_sf"/>
</dbReference>
<dbReference type="InterPro" id="IPR050541">
    <property type="entry name" value="LRR_TM_domain-containing"/>
</dbReference>
<dbReference type="Pfam" id="PF13855">
    <property type="entry name" value="LRR_8"/>
    <property type="match status" value="2"/>
</dbReference>
<dbReference type="Gene3D" id="2.60.40.10">
    <property type="entry name" value="Immunoglobulins"/>
    <property type="match status" value="1"/>
</dbReference>
<dbReference type="InterPro" id="IPR003591">
    <property type="entry name" value="Leu-rich_rpt_typical-subtyp"/>
</dbReference>
<dbReference type="InterPro" id="IPR013783">
    <property type="entry name" value="Ig-like_fold"/>
</dbReference>
<sequence length="636" mass="70815">MAQGCLMVCRLLLLLWTLLMEHPEVSDCSECPPGCSCSFTVWFVRCSNASLSSLPAGFPHATVELDLQFNRFDSLPAASFPSLPDLTTLYLGSSRVHLIELGTFQGVNNLYHLYLDNNLLEEIPAGAFENLTSLVFLHLQRNRITSLSPDAFSSLKRLSVLDLSHNLLVELSDRCLNGLQQLRQLHLSSNLISNISTRALPGSLRTLYLDWNRLKSVPYAICNSVTLSSLHLSGNPIRDLTSLSSGRKLSSLRQLFLENLLLEKNITSSTFKRLRRLEVLSLRNNSLETLPSLSSLKYLSTLHLTGNKWHCDCNLIWLRTWQKKVMKKDRSPVECSSPDALQGQQLVNIELQKLTCPPYQTKSDISSSSANILMASTLPTVGSLSQAATSLPVTVFTNFTTSRITSTIKSTTRNNAATGQTTHSNHHTVEQHDPCLSHDIINISTRTKGSTALLVSWSSSGDHNQFEVWCKSSVDQHRLRVIGGLTEIELHHLQPQTTYKVCIIPQNENLVECVAPTAQQCTSGHTGTPFLSQHNKLALGIGVSITLFILITMAIFAFYKWRLRPIQFQRHYDEDGPSSQHQGITQSKPTTESIYENLEDGQHVYVTAASQWCEEKIGCTSTTPSRFSSTPTYVSL</sequence>
<dbReference type="GeneID" id="110076032"/>
<dbReference type="PROSITE" id="PS51450">
    <property type="entry name" value="LRR"/>
    <property type="match status" value="4"/>
</dbReference>
<dbReference type="GO" id="GO:0005886">
    <property type="term" value="C:plasma membrane"/>
    <property type="evidence" value="ECO:0007669"/>
    <property type="project" value="TreeGrafter"/>
</dbReference>
<dbReference type="Gene3D" id="3.80.10.10">
    <property type="entry name" value="Ribonuclease Inhibitor"/>
    <property type="match status" value="3"/>
</dbReference>
<evidence type="ECO:0000256" key="5">
    <source>
        <dbReference type="SAM" id="Phobius"/>
    </source>
</evidence>
<dbReference type="SMART" id="SM00082">
    <property type="entry name" value="LRRCT"/>
    <property type="match status" value="1"/>
</dbReference>
<protein>
    <submittedName>
        <fullName evidence="9">Leucine-rich repeat transmembrane protein FLRT2-like</fullName>
    </submittedName>
</protein>
<dbReference type="InterPro" id="IPR000483">
    <property type="entry name" value="Cys-rich_flank_reg_C"/>
</dbReference>
<keyword evidence="5" id="KW-0472">Membrane</keyword>
<evidence type="ECO:0000256" key="6">
    <source>
        <dbReference type="SAM" id="SignalP"/>
    </source>
</evidence>
<feature type="chain" id="PRO_5047000876" evidence="6">
    <location>
        <begin position="29"/>
        <end position="636"/>
    </location>
</feature>
<dbReference type="InterPro" id="IPR003961">
    <property type="entry name" value="FN3_dom"/>
</dbReference>
<dbReference type="SUPFAM" id="SSF49265">
    <property type="entry name" value="Fibronectin type III"/>
    <property type="match status" value="1"/>
</dbReference>
<reference evidence="9" key="1">
    <citation type="submission" date="2025-08" db="UniProtKB">
        <authorList>
            <consortium name="RefSeq"/>
        </authorList>
    </citation>
    <scope>IDENTIFICATION</scope>
</reference>
<evidence type="ECO:0000259" key="7">
    <source>
        <dbReference type="PROSITE" id="PS50853"/>
    </source>
</evidence>
<dbReference type="InterPro" id="IPR032675">
    <property type="entry name" value="LRR_dom_sf"/>
</dbReference>
<keyword evidence="5" id="KW-0812">Transmembrane</keyword>
<dbReference type="OrthoDB" id="27267at2759"/>
<dbReference type="KEGG" id="pvt:110076032"/>
<dbReference type="PANTHER" id="PTHR24369:SF213">
    <property type="entry name" value="INSULIN LIKE GROWTH FACTOR BINDING PROTEIN ACID LABILE SUBUNIT"/>
    <property type="match status" value="1"/>
</dbReference>
<proteinExistence type="predicted"/>
<dbReference type="InterPro" id="IPR001611">
    <property type="entry name" value="Leu-rich_rpt"/>
</dbReference>